<dbReference type="GO" id="GO:0090173">
    <property type="term" value="P:regulation of synaptonemal complex assembly"/>
    <property type="evidence" value="ECO:0007669"/>
    <property type="project" value="InterPro"/>
</dbReference>
<dbReference type="InterPro" id="IPR039057">
    <property type="entry name" value="Spo22/ZIP4"/>
</dbReference>
<dbReference type="eggNOG" id="KOG4814">
    <property type="taxonomic scope" value="Eukaryota"/>
</dbReference>
<dbReference type="InterPro" id="IPR011990">
    <property type="entry name" value="TPR-like_helical_dom_sf"/>
</dbReference>
<accession>U4LJ26</accession>
<dbReference type="GO" id="GO:0051321">
    <property type="term" value="P:meiotic cell cycle"/>
    <property type="evidence" value="ECO:0007669"/>
    <property type="project" value="UniProtKB-KW"/>
</dbReference>
<sequence>MDSASTSTSIATLHKRLKALQKATTDLCRDLLQNPRSLLDTTNTTLQDRIEESLKSAEKCVAARQKLGDADAFEELDTMGTELWNVSIRVMRKLDGKAQGAQGAQMVQMRGRVLRVRLLAFYLLECSQGFSSEMHQNLIRLFKAALKAGRMALDHKELSWTSKVMDRAAQYHSCLLGTIKTLSHDAETTVTSLTCEYFTVRLSLAWKQNNIPLAEYMFSKATESDLAEIRTAEYTATTAYEIGNEMLGQKNYGMAVKWLERAHDILSRMEPLFLSEAGSELRLPVGHKLATACMKEATPESLEKAENIINTLSEDWPSYRVSIWRLKIDLILSKSPENPDLAEYAQVVRHMIDVVQLTETTFKLILHKIHDLVSRKAAEKACDCLDLLISKRLLPMEREDWLDKAFVTRLHITVQHQIDREEDAIISTRALLDTIARNLKGTFSPKSTHAAQALLSKASEALYHQRKYHLASEWCRVALHMAFDRSGELNHAKLSRRIIMCCIETKAYGMAAEVYNNMLPSGKDSSRSQFLLLKVALRTSDDDLALSCLTKISSNPETDQQLLYACVLDSQSVGNKKFALQALHTILDKLESLPEEAAANSCILLRSAIRLTMSEIEASRDAKSSIESLCCLYEQALQHAKKAKSKPLLMGNSVLTGGLGGRKLVFDKKEIDWFSRNGYNLALRGIVEWTPNMVLRILNVCTEFTKLYQEDQNTKAEITYRRLLCYYLAATLCIDIARHSETLEGKLQHYLLTRNHIEGFRSLFSDAEISDSNPGESMGELGGGFSKFIPELRERLLSLLPFDFESAAKLKNWESLSHLVEEAIILSPHDKTQTLEIMADIVLASVAPGAAVVSVLKKIVEYMLTKKMVDLKKTARWVRYAVQFALVRDPKSAEEMLGLAVECARANGKDAYPESELQWLTATTWNKAVDCKCTGDEANAKRLSEIALALAGLLKDPETLKAIQAYVIEGEIRLRSEG</sequence>
<gene>
    <name evidence="3" type="ORF">PCON_12374</name>
</gene>
<evidence type="ECO:0000256" key="2">
    <source>
        <dbReference type="ARBA" id="ARBA00031845"/>
    </source>
</evidence>
<proteinExistence type="predicted"/>
<dbReference type="Pfam" id="PF08631">
    <property type="entry name" value="SPO22"/>
    <property type="match status" value="1"/>
</dbReference>
<dbReference type="PANTHER" id="PTHR40375:SF2">
    <property type="entry name" value="SPORULATION-SPECIFIC PROTEIN 22"/>
    <property type="match status" value="1"/>
</dbReference>
<dbReference type="InterPro" id="IPR013940">
    <property type="entry name" value="Spo22/ZIP4/TEX11"/>
</dbReference>
<keyword evidence="4" id="KW-1185">Reference proteome</keyword>
<evidence type="ECO:0000256" key="1">
    <source>
        <dbReference type="ARBA" id="ARBA00023254"/>
    </source>
</evidence>
<dbReference type="STRING" id="1076935.U4LJ26"/>
<evidence type="ECO:0000313" key="4">
    <source>
        <dbReference type="Proteomes" id="UP000018144"/>
    </source>
</evidence>
<dbReference type="AlphaFoldDB" id="U4LJ26"/>
<dbReference type="OMA" id="KLSRWIR"/>
<organism evidence="3 4">
    <name type="scientific">Pyronema omphalodes (strain CBS 100304)</name>
    <name type="common">Pyronema confluens</name>
    <dbReference type="NCBI Taxonomy" id="1076935"/>
    <lineage>
        <taxon>Eukaryota</taxon>
        <taxon>Fungi</taxon>
        <taxon>Dikarya</taxon>
        <taxon>Ascomycota</taxon>
        <taxon>Pezizomycotina</taxon>
        <taxon>Pezizomycetes</taxon>
        <taxon>Pezizales</taxon>
        <taxon>Pyronemataceae</taxon>
        <taxon>Pyronema</taxon>
    </lineage>
</organism>
<dbReference type="PANTHER" id="PTHR40375">
    <property type="entry name" value="SPORULATION-SPECIFIC PROTEIN 22"/>
    <property type="match status" value="1"/>
</dbReference>
<dbReference type="EMBL" id="HF935724">
    <property type="protein sequence ID" value="CCX32104.1"/>
    <property type="molecule type" value="Genomic_DNA"/>
</dbReference>
<protein>
    <recommendedName>
        <fullName evidence="2">Protein ZIP4 homolog</fullName>
    </recommendedName>
</protein>
<keyword evidence="1" id="KW-0469">Meiosis</keyword>
<evidence type="ECO:0000313" key="3">
    <source>
        <dbReference type="EMBL" id="CCX32104.1"/>
    </source>
</evidence>
<name>U4LJ26_PYROM</name>
<dbReference type="OrthoDB" id="65716at2759"/>
<dbReference type="Proteomes" id="UP000018144">
    <property type="component" value="Unassembled WGS sequence"/>
</dbReference>
<reference evidence="3 4" key="1">
    <citation type="journal article" date="2013" name="PLoS Genet.">
        <title>The genome and development-dependent transcriptomes of Pyronema confluens: a window into fungal evolution.</title>
        <authorList>
            <person name="Traeger S."/>
            <person name="Altegoer F."/>
            <person name="Freitag M."/>
            <person name="Gabaldon T."/>
            <person name="Kempken F."/>
            <person name="Kumar A."/>
            <person name="Marcet-Houben M."/>
            <person name="Poggeler S."/>
            <person name="Stajich J.E."/>
            <person name="Nowrousian M."/>
        </authorList>
    </citation>
    <scope>NUCLEOTIDE SEQUENCE [LARGE SCALE GENOMIC DNA]</scope>
    <source>
        <strain evidence="4">CBS 100304</strain>
        <tissue evidence="3">Vegetative mycelium</tissue>
    </source>
</reference>
<dbReference type="SUPFAM" id="SSF48452">
    <property type="entry name" value="TPR-like"/>
    <property type="match status" value="1"/>
</dbReference>